<feature type="transmembrane region" description="Helical" evidence="11">
    <location>
        <begin position="50"/>
        <end position="73"/>
    </location>
</feature>
<feature type="region of interest" description="Disordered" evidence="10">
    <location>
        <begin position="263"/>
        <end position="312"/>
    </location>
</feature>
<evidence type="ECO:0000256" key="2">
    <source>
        <dbReference type="ARBA" id="ARBA00022448"/>
    </source>
</evidence>
<keyword evidence="4 9" id="KW-0812">Transmembrane</keyword>
<feature type="transmembrane region" description="Helical" evidence="11">
    <location>
        <begin position="175"/>
        <end position="195"/>
    </location>
</feature>
<gene>
    <name evidence="13" type="primary">yidC</name>
    <name evidence="13" type="ORF">GTO87_05070</name>
</gene>
<dbReference type="RefSeq" id="WP_180848350.1">
    <property type="nucleotide sequence ID" value="NZ_CP047418.1"/>
</dbReference>
<evidence type="ECO:0000256" key="9">
    <source>
        <dbReference type="RuleBase" id="RU003945"/>
    </source>
</evidence>
<evidence type="ECO:0000256" key="8">
    <source>
        <dbReference type="ARBA" id="ARBA00023186"/>
    </source>
</evidence>
<feature type="transmembrane region" description="Helical" evidence="11">
    <location>
        <begin position="229"/>
        <end position="248"/>
    </location>
</feature>
<dbReference type="PRINTS" id="PR00701">
    <property type="entry name" value="60KDINNERMP"/>
</dbReference>
<dbReference type="EMBL" id="CP047418">
    <property type="protein sequence ID" value="QLL78031.1"/>
    <property type="molecule type" value="Genomic_DNA"/>
</dbReference>
<accession>A0A7H9EKE4</accession>
<sequence length="312" mass="35069">MKRKNLIKLTPAMLLAIAVLSGCVRRTKTGHPYGFVYEKMAVPTQHLLHWMANALGGYGWAIIVITIVVRLILMPLMIEQSKKMTIQQEKLSFIRPELNAIQERQKKATTQEERAAVSADMMKLYRENGISMAGGIGCLPLLIQLPIFSALYAAIQYSPEISKAYFFGVNLGHRSYLYILLTFGIYVLQGWLSTLGLPADQRAQMKQMMLMSPIMTAFFTYIAPAGLGLYFFAGGIVACLQTLIVNAMRPQIRERVRKQIKERRAQKATAVSTEKTATTAKKVATPETDKASDTNVHARNRKRNAGKQRRRK</sequence>
<dbReference type="Proteomes" id="UP000510886">
    <property type="component" value="Chromosome"/>
</dbReference>
<evidence type="ECO:0000256" key="7">
    <source>
        <dbReference type="ARBA" id="ARBA00023136"/>
    </source>
</evidence>
<evidence type="ECO:0000256" key="10">
    <source>
        <dbReference type="SAM" id="MobiDB-lite"/>
    </source>
</evidence>
<proteinExistence type="inferred from homology"/>
<feature type="compositionally biased region" description="Basic residues" evidence="10">
    <location>
        <begin position="298"/>
        <end position="312"/>
    </location>
</feature>
<evidence type="ECO:0000256" key="11">
    <source>
        <dbReference type="SAM" id="Phobius"/>
    </source>
</evidence>
<dbReference type="PROSITE" id="PS51257">
    <property type="entry name" value="PROKAR_LIPOPROTEIN"/>
    <property type="match status" value="1"/>
</dbReference>
<evidence type="ECO:0000256" key="1">
    <source>
        <dbReference type="ARBA" id="ARBA00004651"/>
    </source>
</evidence>
<evidence type="ECO:0000313" key="14">
    <source>
        <dbReference type="Proteomes" id="UP000510886"/>
    </source>
</evidence>
<dbReference type="AlphaFoldDB" id="A0A7H9EKE4"/>
<keyword evidence="3" id="KW-1003">Cell membrane</keyword>
<evidence type="ECO:0000256" key="6">
    <source>
        <dbReference type="ARBA" id="ARBA00022989"/>
    </source>
</evidence>
<dbReference type="PANTHER" id="PTHR12428:SF65">
    <property type="entry name" value="CYTOCHROME C OXIDASE ASSEMBLY PROTEIN COX18, MITOCHONDRIAL"/>
    <property type="match status" value="1"/>
</dbReference>
<dbReference type="GO" id="GO:0015031">
    <property type="term" value="P:protein transport"/>
    <property type="evidence" value="ECO:0007669"/>
    <property type="project" value="UniProtKB-KW"/>
</dbReference>
<keyword evidence="5" id="KW-0653">Protein transport</keyword>
<evidence type="ECO:0000259" key="12">
    <source>
        <dbReference type="Pfam" id="PF02096"/>
    </source>
</evidence>
<dbReference type="GO" id="GO:0051205">
    <property type="term" value="P:protein insertion into membrane"/>
    <property type="evidence" value="ECO:0007669"/>
    <property type="project" value="TreeGrafter"/>
</dbReference>
<keyword evidence="2" id="KW-0813">Transport</keyword>
<dbReference type="InterPro" id="IPR047196">
    <property type="entry name" value="YidC_ALB_C"/>
</dbReference>
<dbReference type="KEGG" id="lsw:GTO87_05070"/>
<dbReference type="PANTHER" id="PTHR12428">
    <property type="entry name" value="OXA1"/>
    <property type="match status" value="1"/>
</dbReference>
<feature type="domain" description="Membrane insertase YidC/Oxa/ALB C-terminal" evidence="12">
    <location>
        <begin position="58"/>
        <end position="246"/>
    </location>
</feature>
<comment type="subcellular location">
    <subcellularLocation>
        <location evidence="1">Cell membrane</location>
        <topology evidence="1">Multi-pass membrane protein</topology>
    </subcellularLocation>
    <subcellularLocation>
        <location evidence="9">Membrane</location>
        <topology evidence="9">Multi-pass membrane protein</topology>
    </subcellularLocation>
</comment>
<dbReference type="CDD" id="cd20070">
    <property type="entry name" value="5TM_YidC_Alb3"/>
    <property type="match status" value="1"/>
</dbReference>
<dbReference type="InterPro" id="IPR001708">
    <property type="entry name" value="YidC/ALB3/OXA1/COX18"/>
</dbReference>
<feature type="compositionally biased region" description="Low complexity" evidence="10">
    <location>
        <begin position="267"/>
        <end position="286"/>
    </location>
</feature>
<dbReference type="NCBIfam" id="TIGR03592">
    <property type="entry name" value="yidC_oxa1_cterm"/>
    <property type="match status" value="1"/>
</dbReference>
<dbReference type="GO" id="GO:0005886">
    <property type="term" value="C:plasma membrane"/>
    <property type="evidence" value="ECO:0007669"/>
    <property type="project" value="UniProtKB-SubCell"/>
</dbReference>
<evidence type="ECO:0000256" key="5">
    <source>
        <dbReference type="ARBA" id="ARBA00022927"/>
    </source>
</evidence>
<dbReference type="Pfam" id="PF02096">
    <property type="entry name" value="60KD_IMP"/>
    <property type="match status" value="1"/>
</dbReference>
<name>A0A7H9EKE4_9LACO</name>
<organism evidence="13 14">
    <name type="scientific">Ligilactobacillus saerimneri</name>
    <dbReference type="NCBI Taxonomy" id="228229"/>
    <lineage>
        <taxon>Bacteria</taxon>
        <taxon>Bacillati</taxon>
        <taxon>Bacillota</taxon>
        <taxon>Bacilli</taxon>
        <taxon>Lactobacillales</taxon>
        <taxon>Lactobacillaceae</taxon>
        <taxon>Ligilactobacillus</taxon>
    </lineage>
</organism>
<protein>
    <submittedName>
        <fullName evidence="13">Membrane protein insertase YidC</fullName>
    </submittedName>
</protein>
<dbReference type="GO" id="GO:0032977">
    <property type="term" value="F:membrane insertase activity"/>
    <property type="evidence" value="ECO:0007669"/>
    <property type="project" value="InterPro"/>
</dbReference>
<evidence type="ECO:0000256" key="3">
    <source>
        <dbReference type="ARBA" id="ARBA00022475"/>
    </source>
</evidence>
<keyword evidence="8" id="KW-0143">Chaperone</keyword>
<comment type="similarity">
    <text evidence="9">Belongs to the OXA1/ALB3/YidC family.</text>
</comment>
<evidence type="ECO:0000256" key="4">
    <source>
        <dbReference type="ARBA" id="ARBA00022692"/>
    </source>
</evidence>
<reference evidence="13 14" key="1">
    <citation type="submission" date="2020-01" db="EMBL/GenBank/DDBJ databases">
        <title>Complete and circular genome sequences of six lactobacillus isolates from horses.</title>
        <authorList>
            <person name="Hassan H.M."/>
        </authorList>
    </citation>
    <scope>NUCLEOTIDE SEQUENCE [LARGE SCALE GENOMIC DNA]</scope>
    <source>
        <strain evidence="13 14">1A</strain>
    </source>
</reference>
<keyword evidence="6 11" id="KW-1133">Transmembrane helix</keyword>
<feature type="transmembrane region" description="Helical" evidence="11">
    <location>
        <begin position="130"/>
        <end position="155"/>
    </location>
</feature>
<keyword evidence="7 11" id="KW-0472">Membrane</keyword>
<evidence type="ECO:0000313" key="13">
    <source>
        <dbReference type="EMBL" id="QLL78031.1"/>
    </source>
</evidence>
<dbReference type="InterPro" id="IPR028055">
    <property type="entry name" value="YidC/Oxa/ALB_C"/>
</dbReference>